<dbReference type="InterPro" id="IPR014876">
    <property type="entry name" value="DEK_C"/>
</dbReference>
<dbReference type="InterPro" id="IPR036961">
    <property type="entry name" value="Kinesin_motor_dom_sf"/>
</dbReference>
<dbReference type="InterPro" id="IPR036400">
    <property type="entry name" value="Cyt_B5-like_heme/steroid_sf"/>
</dbReference>
<dbReference type="Gene3D" id="1.10.10.60">
    <property type="entry name" value="Homeodomain-like"/>
    <property type="match status" value="1"/>
</dbReference>
<evidence type="ECO:0000259" key="19">
    <source>
        <dbReference type="PROSITE" id="PS51998"/>
    </source>
</evidence>
<dbReference type="EMBL" id="FQNC01000014">
    <property type="protein sequence ID" value="SGY16215.1"/>
    <property type="molecule type" value="Genomic_DNA"/>
</dbReference>
<dbReference type="GO" id="GO:0005524">
    <property type="term" value="F:ATP binding"/>
    <property type="evidence" value="ECO:0007669"/>
    <property type="project" value="UniProtKB-UniRule"/>
</dbReference>
<feature type="transmembrane region" description="Helical" evidence="16">
    <location>
        <begin position="1665"/>
        <end position="1683"/>
    </location>
</feature>
<evidence type="ECO:0000256" key="15">
    <source>
        <dbReference type="PROSITE-ProRule" id="PRU00782"/>
    </source>
</evidence>
<feature type="transmembrane region" description="Helical" evidence="16">
    <location>
        <begin position="927"/>
        <end position="946"/>
    </location>
</feature>
<evidence type="ECO:0000256" key="9">
    <source>
        <dbReference type="ARBA" id="ARBA00022989"/>
    </source>
</evidence>
<evidence type="ECO:0000256" key="3">
    <source>
        <dbReference type="ARBA" id="ARBA00022475"/>
    </source>
</evidence>
<keyword evidence="6 16" id="KW-0812">Transmembrane</keyword>
<keyword evidence="7 15" id="KW-0547">Nucleotide-binding</keyword>
<feature type="transmembrane region" description="Helical" evidence="16">
    <location>
        <begin position="1690"/>
        <end position="1713"/>
    </location>
</feature>
<feature type="region of interest" description="Actin-binding" evidence="15">
    <location>
        <begin position="666"/>
        <end position="688"/>
    </location>
</feature>
<dbReference type="PROSITE" id="PS50255">
    <property type="entry name" value="CYTOCHROME_B5_2"/>
    <property type="match status" value="1"/>
</dbReference>
<dbReference type="InterPro" id="IPR001199">
    <property type="entry name" value="Cyt_B5-like_heme/steroid-bd"/>
</dbReference>
<evidence type="ECO:0000256" key="5">
    <source>
        <dbReference type="ARBA" id="ARBA00022679"/>
    </source>
</evidence>
<feature type="transmembrane region" description="Helical" evidence="16">
    <location>
        <begin position="1629"/>
        <end position="1653"/>
    </location>
</feature>
<dbReference type="GO" id="GO:0003779">
    <property type="term" value="F:actin binding"/>
    <property type="evidence" value="ECO:0007669"/>
    <property type="project" value="UniProtKB-KW"/>
</dbReference>
<evidence type="ECO:0000256" key="10">
    <source>
        <dbReference type="ARBA" id="ARBA00023123"/>
    </source>
</evidence>
<dbReference type="Pfam" id="PF03142">
    <property type="entry name" value="Chitin_synth_2"/>
    <property type="match status" value="1"/>
</dbReference>
<keyword evidence="5" id="KW-0808">Transferase</keyword>
<evidence type="ECO:0000256" key="1">
    <source>
        <dbReference type="ARBA" id="ARBA00004651"/>
    </source>
</evidence>
<organism evidence="20 21">
    <name type="scientific">Microbotryum silenes-dioicae</name>
    <dbReference type="NCBI Taxonomy" id="796604"/>
    <lineage>
        <taxon>Eukaryota</taxon>
        <taxon>Fungi</taxon>
        <taxon>Dikarya</taxon>
        <taxon>Basidiomycota</taxon>
        <taxon>Pucciniomycotina</taxon>
        <taxon>Microbotryomycetes</taxon>
        <taxon>Microbotryales</taxon>
        <taxon>Microbotryaceae</taxon>
        <taxon>Microbotryum</taxon>
    </lineage>
</organism>
<dbReference type="GO" id="GO:0005886">
    <property type="term" value="C:plasma membrane"/>
    <property type="evidence" value="ECO:0007669"/>
    <property type="project" value="UniProtKB-SubCell"/>
</dbReference>
<evidence type="ECO:0000256" key="6">
    <source>
        <dbReference type="ARBA" id="ARBA00022692"/>
    </source>
</evidence>
<dbReference type="Pfam" id="PF08766">
    <property type="entry name" value="DEK_C"/>
    <property type="match status" value="1"/>
</dbReference>
<dbReference type="Gene3D" id="1.20.58.530">
    <property type="match status" value="1"/>
</dbReference>
<dbReference type="InterPro" id="IPR027417">
    <property type="entry name" value="P-loop_NTPase"/>
</dbReference>
<dbReference type="SUPFAM" id="SSF109715">
    <property type="entry name" value="DEK C-terminal domain"/>
    <property type="match status" value="1"/>
</dbReference>
<feature type="binding site" evidence="15">
    <location>
        <begin position="116"/>
        <end position="123"/>
    </location>
    <ligand>
        <name>ATP</name>
        <dbReference type="ChEBI" id="CHEBI:30616"/>
    </ligand>
</feature>
<dbReference type="PROSITE" id="PS51998">
    <property type="entry name" value="DEK_C"/>
    <property type="match status" value="1"/>
</dbReference>
<keyword evidence="12 15" id="KW-0505">Motor protein</keyword>
<comment type="subcellular location">
    <subcellularLocation>
        <location evidence="1">Cell membrane</location>
        <topology evidence="1">Multi-pass membrane protein</topology>
    </subcellularLocation>
</comment>
<keyword evidence="9 16" id="KW-1133">Transmembrane helix</keyword>
<evidence type="ECO:0000256" key="16">
    <source>
        <dbReference type="SAM" id="Phobius"/>
    </source>
</evidence>
<dbReference type="InterPro" id="IPR001609">
    <property type="entry name" value="Myosin_head_motor_dom-like"/>
</dbReference>
<evidence type="ECO:0000256" key="7">
    <source>
        <dbReference type="ARBA" id="ARBA00022741"/>
    </source>
</evidence>
<gene>
    <name evidence="20" type="primary">BQ5605_C012g06806</name>
    <name evidence="20" type="ORF">BQ5605_C012G06806</name>
</gene>
<evidence type="ECO:0000256" key="4">
    <source>
        <dbReference type="ARBA" id="ARBA00022676"/>
    </source>
</evidence>
<keyword evidence="21" id="KW-1185">Reference proteome</keyword>
<dbReference type="Gene3D" id="3.90.550.10">
    <property type="entry name" value="Spore Coat Polysaccharide Biosynthesis Protein SpsA, Chain A"/>
    <property type="match status" value="1"/>
</dbReference>
<keyword evidence="3" id="KW-1003">Cell membrane</keyword>
<evidence type="ECO:0000256" key="12">
    <source>
        <dbReference type="ARBA" id="ARBA00023175"/>
    </source>
</evidence>
<dbReference type="InterPro" id="IPR004835">
    <property type="entry name" value="Chitin_synth"/>
</dbReference>
<dbReference type="GO" id="GO:0004100">
    <property type="term" value="F:chitin synthase activity"/>
    <property type="evidence" value="ECO:0007669"/>
    <property type="project" value="UniProtKB-EC"/>
</dbReference>
<accession>A0A2X0NPK7</accession>
<dbReference type="CDD" id="cd14879">
    <property type="entry name" value="MYSc_Myo17"/>
    <property type="match status" value="1"/>
</dbReference>
<dbReference type="PANTHER" id="PTHR22914">
    <property type="entry name" value="CHITIN SYNTHASE"/>
    <property type="match status" value="1"/>
</dbReference>
<evidence type="ECO:0000259" key="18">
    <source>
        <dbReference type="PROSITE" id="PS51456"/>
    </source>
</evidence>
<keyword evidence="4" id="KW-0328">Glycosyltransferase</keyword>
<protein>
    <recommendedName>
        <fullName evidence="2">chitin synthase</fullName>
        <ecNumber evidence="2">2.4.1.16</ecNumber>
    </recommendedName>
</protein>
<dbReference type="InterPro" id="IPR025662">
    <property type="entry name" value="Sigma_54_int_dom_ATP-bd_1"/>
</dbReference>
<keyword evidence="10 15" id="KW-0518">Myosin</keyword>
<dbReference type="Pfam" id="PF00173">
    <property type="entry name" value="Cyt-b5"/>
    <property type="match status" value="1"/>
</dbReference>
<dbReference type="PROSITE" id="PS00675">
    <property type="entry name" value="SIGMA54_INTERACT_1"/>
    <property type="match status" value="1"/>
</dbReference>
<dbReference type="GO" id="GO:0030428">
    <property type="term" value="C:cell septum"/>
    <property type="evidence" value="ECO:0007669"/>
    <property type="project" value="TreeGrafter"/>
</dbReference>
<reference evidence="20 21" key="1">
    <citation type="submission" date="2016-11" db="EMBL/GenBank/DDBJ databases">
        <authorList>
            <person name="Jaros S."/>
            <person name="Januszkiewicz K."/>
            <person name="Wedrychowicz H."/>
        </authorList>
    </citation>
    <scope>NUCLEOTIDE SEQUENCE [LARGE SCALE GENOMIC DNA]</scope>
</reference>
<dbReference type="Gene3D" id="1.20.120.720">
    <property type="entry name" value="Myosin VI head, motor domain, U50 subdomain"/>
    <property type="match status" value="1"/>
</dbReference>
<dbReference type="GO" id="GO:0031505">
    <property type="term" value="P:fungal-type cell wall organization"/>
    <property type="evidence" value="ECO:0007669"/>
    <property type="project" value="TreeGrafter"/>
</dbReference>
<feature type="transmembrane region" description="Helical" evidence="16">
    <location>
        <begin position="967"/>
        <end position="986"/>
    </location>
</feature>
<dbReference type="Gene3D" id="1.10.10.820">
    <property type="match status" value="1"/>
</dbReference>
<feature type="domain" description="Cytochrome b5 heme-binding" evidence="17">
    <location>
        <begin position="990"/>
        <end position="1052"/>
    </location>
</feature>
<dbReference type="PRINTS" id="PR00193">
    <property type="entry name" value="MYOSINHEAVY"/>
</dbReference>
<feature type="domain" description="Myosin motor" evidence="18">
    <location>
        <begin position="14"/>
        <end position="791"/>
    </location>
</feature>
<dbReference type="Gene3D" id="3.10.120.10">
    <property type="entry name" value="Cytochrome b5-like heme/steroid binding domain"/>
    <property type="match status" value="1"/>
</dbReference>
<sequence>MPEAEVVIDPLELGDITNYSGTTPLGPNELVPILRARFLEGIPYTAISPRVLVAVNPHQPIHANSDATLLDWAAEYADCGSEGVRGRLGPHIWALSGRAYYHMRRTGQDQVVILSGETGSGKTEMARLMIKSFIDLSLPPVGKKGSKLATSIPSAFFILDSFGHASAIYNTNASRFGRYTELQFSEKGRVVGLKGLEYYLEKSRVTSPVVGERNFHAFYYLLSGARPEERAHLKLDEATSFKYLSHNRISTSGSSADATRFNQLKDAFKAVGFPRKAVASVLQILAAILHLGNIEFYFDKNRNADSAVVKNVRVLETAAEFLGVEASELEFALTNKATMVSGERCAIFLDADGAASNRDDLAQSLYSLLFSWISEFLNEKLCRDDFSTFISLVDLPGPVQSSSAAHREGAGLDAFTFNLAAERMYSFTMEQLFEGQKAEYVAEGLEKSLPGLRTAYRSNSETTRLLTTHPGGLVHIIDDQSRRRGKTEATMLSAMSKRWGKHDGFEVKESNAAAGRAGSFTVAHWDGPVTYSAENLLGDNSAGLSPNFVTLLAGSQPKIGVHRRTTPSSRDQLWTGGSTFSFVRQLFTSGALETVAHPQNENTIVEVTQKVTPRRAPSTRRPRGRVNPFADPSVEVDEVDAAAATTRTELKPSASRSIVRDVKDSLSLLLTTIASTKSWHVYCLRPNDAQLPNQVDARLLKHQVRALGLAELAQRLRGEWLVNLEIKEWWDRYSGTPALMQATQVLAPLMYRDKAAKAREILGFSDSDMAIGETKVFLNDGAFRYLEDFTRATDPEEQARNREKLDRDPSQVPVDTFSPYLMADAAPHASIGNFGQYDSDAALPLVHPGGLGYYAESDLDYDPKGYFDEGDGRASAWDDDRSMDPSSAFTNGNALFEGKNALDTEVRDGENHETVEEVRTSASRKRWIALTWMFTWWIPSFCLSRVGGMKRRDVRMAWREKLLINMIIWFICGCAIFVIVVLGNLICPREYVFSTGELSSRSYSNDPDNMLVAIRGEVFDLTSFAPKHQPGTSVIPIRSIQKYGGTDATSIFPVQVSALCNGVTGTVSPWVTLSSTNQTSNTVAQYHDFRASTTDSRPDWYTETKFHMDPFSTAMIYLRYNFRKGFKGYTPKMLKSQASSGNNIAVIDGLVYDLTTYVTSGGGGVSVPTGQVAPNNTDRAFMSGQVVELFTTNAGTDITTLINRLNLDATVLARQKICLRNLFLVGKVDNRQSVQCKFSEYILIALSCFMVAIIGFKFLAALQFGRARKPENYDKFVICQVPCYTEGEDSLRACIDSLTKLKYDDKRKLLCIICDGMIVGSGNDRSTPQIVLDILGADPLIDPEPLSFKSIGEGAKQHNMAKVYSGLYEASGHIVPYVVLVKVGKPTEQSRPGNRGKRDSQMMLLRFLNRVHFDAPMAPAELELYHQIKNVIGVNPSFYEYLLMVDADTVVEPYSLNYLVGAFVEDKKVIGLCGETSLSNAKASWTTMMQVYEYFISHHMAKAFESLFGTVTCLPGCFSVYRIRSVEHKPLIIADNVVTEYGENKVETLHVKNLLSLGEDRYLTTVMLKSFPAFKMKFCREAHAQTIAPDDWKVLMSQRRRWINSTVHNLSELMFIDKLCGFCCFSMRFIVFIDLLSTIIAPVTVAYIVYLIYSVAGEHKVIPTFALIMLAAIYGCQAVIYILHRKFEHIVWMIIYIIAIPFFSFLLPIVSFWQMDDFSWGSTREIVGEKGKRLIIHDEGVFDPASIPLKTWQDFENELWEQGSNESIGEMIAKREGAAYDGENQGQSQVYGHIGGGGGGEYYESNPFLGSGSQFGGSQAPPAFSSRGSLLDAMTGASPYVGATTTGMGARHMSGFDLDAMSEGPGGFAGSSRGVGLPSDEKIVADTQVSELEERLGVALGSFALTLTPVVSRLCAVLASADLSTLTKKGVRQELEKLYGCGLGARKALVNQTISEALGLL</sequence>
<dbReference type="Proteomes" id="UP000249464">
    <property type="component" value="Unassembled WGS sequence"/>
</dbReference>
<name>A0A2X0NPK7_9BASI</name>
<dbReference type="Pfam" id="PF00063">
    <property type="entry name" value="Myosin_head"/>
    <property type="match status" value="2"/>
</dbReference>
<dbReference type="STRING" id="796604.A0A2X0NPK7"/>
<feature type="transmembrane region" description="Helical" evidence="16">
    <location>
        <begin position="1241"/>
        <end position="1260"/>
    </location>
</feature>
<proteinExistence type="inferred from homology"/>
<evidence type="ECO:0000259" key="17">
    <source>
        <dbReference type="PROSITE" id="PS50255"/>
    </source>
</evidence>
<evidence type="ECO:0000256" key="8">
    <source>
        <dbReference type="ARBA" id="ARBA00022840"/>
    </source>
</evidence>
<evidence type="ECO:0000256" key="13">
    <source>
        <dbReference type="ARBA" id="ARBA00023180"/>
    </source>
</evidence>
<keyword evidence="13" id="KW-0325">Glycoprotein</keyword>
<dbReference type="Gene3D" id="3.40.850.10">
    <property type="entry name" value="Kinesin motor domain"/>
    <property type="match status" value="1"/>
</dbReference>
<keyword evidence="11 16" id="KW-0472">Membrane</keyword>
<feature type="domain" description="DEK-C" evidence="19">
    <location>
        <begin position="1904"/>
        <end position="1959"/>
    </location>
</feature>
<dbReference type="GO" id="GO:0006031">
    <property type="term" value="P:chitin biosynthetic process"/>
    <property type="evidence" value="ECO:0007669"/>
    <property type="project" value="TreeGrafter"/>
</dbReference>
<dbReference type="GO" id="GO:0003774">
    <property type="term" value="F:cytoskeletal motor activity"/>
    <property type="evidence" value="ECO:0007669"/>
    <property type="project" value="UniProtKB-UniRule"/>
</dbReference>
<dbReference type="SMART" id="SM00242">
    <property type="entry name" value="MYSc"/>
    <property type="match status" value="1"/>
</dbReference>
<dbReference type="SUPFAM" id="SSF55856">
    <property type="entry name" value="Cytochrome b5-like heme/steroid binding domain"/>
    <property type="match status" value="1"/>
</dbReference>
<evidence type="ECO:0000313" key="20">
    <source>
        <dbReference type="EMBL" id="SGY16215.1"/>
    </source>
</evidence>
<evidence type="ECO:0000313" key="21">
    <source>
        <dbReference type="Proteomes" id="UP000249464"/>
    </source>
</evidence>
<dbReference type="SUPFAM" id="SSF53448">
    <property type="entry name" value="Nucleotide-diphospho-sugar transferases"/>
    <property type="match status" value="1"/>
</dbReference>
<dbReference type="EC" id="2.4.1.16" evidence="2"/>
<keyword evidence="14 15" id="KW-0009">Actin-binding</keyword>
<keyword evidence="8 15" id="KW-0067">ATP-binding</keyword>
<dbReference type="GO" id="GO:0016459">
    <property type="term" value="C:myosin complex"/>
    <property type="evidence" value="ECO:0007669"/>
    <property type="project" value="UniProtKB-KW"/>
</dbReference>
<dbReference type="PANTHER" id="PTHR22914:SF45">
    <property type="entry name" value="CHITIN SYNTHASE"/>
    <property type="match status" value="1"/>
</dbReference>
<dbReference type="PROSITE" id="PS51456">
    <property type="entry name" value="MYOSIN_MOTOR"/>
    <property type="match status" value="1"/>
</dbReference>
<evidence type="ECO:0000256" key="11">
    <source>
        <dbReference type="ARBA" id="ARBA00023136"/>
    </source>
</evidence>
<dbReference type="InterPro" id="IPR036037">
    <property type="entry name" value="MYSc_Myo17"/>
</dbReference>
<dbReference type="SMART" id="SM01117">
    <property type="entry name" value="Cyt-b5"/>
    <property type="match status" value="2"/>
</dbReference>
<comment type="similarity">
    <text evidence="15">Belongs to the TRAFAC class myosin-kinesin ATPase superfamily. Myosin family.</text>
</comment>
<dbReference type="SUPFAM" id="SSF52540">
    <property type="entry name" value="P-loop containing nucleoside triphosphate hydrolases"/>
    <property type="match status" value="1"/>
</dbReference>
<evidence type="ECO:0000256" key="2">
    <source>
        <dbReference type="ARBA" id="ARBA00012543"/>
    </source>
</evidence>
<dbReference type="InterPro" id="IPR029044">
    <property type="entry name" value="Nucleotide-diphossugar_trans"/>
</dbReference>
<evidence type="ECO:0000256" key="14">
    <source>
        <dbReference type="ARBA" id="ARBA00023203"/>
    </source>
</evidence>